<organism evidence="2 3">
    <name type="scientific">Tritonibacter mobilis F1926</name>
    <dbReference type="NCBI Taxonomy" id="1265309"/>
    <lineage>
        <taxon>Bacteria</taxon>
        <taxon>Pseudomonadati</taxon>
        <taxon>Pseudomonadota</taxon>
        <taxon>Alphaproteobacteria</taxon>
        <taxon>Rhodobacterales</taxon>
        <taxon>Paracoccaceae</taxon>
        <taxon>Tritonibacter</taxon>
    </lineage>
</organism>
<dbReference type="InterPro" id="IPR006680">
    <property type="entry name" value="Amidohydro-rel"/>
</dbReference>
<name>A0A1B1A338_9RHOB</name>
<accession>A0A1B1A338</accession>
<dbReference type="Proteomes" id="UP000013243">
    <property type="component" value="Chromosome"/>
</dbReference>
<dbReference type="PANTHER" id="PTHR35563">
    <property type="entry name" value="BARREL METAL-DEPENDENT HYDROLASE, PUTATIVE (AFU_ORTHOLOGUE AFUA_1G16240)-RELATED"/>
    <property type="match status" value="1"/>
</dbReference>
<dbReference type="EMBL" id="CP015230">
    <property type="protein sequence ID" value="ANP40971.1"/>
    <property type="molecule type" value="Genomic_DNA"/>
</dbReference>
<dbReference type="KEGG" id="rmb:K529_009380"/>
<feature type="domain" description="Amidohydrolase-related" evidence="1">
    <location>
        <begin position="5"/>
        <end position="239"/>
    </location>
</feature>
<dbReference type="OrthoDB" id="9787654at2"/>
<dbReference type="GeneID" id="28250042"/>
<dbReference type="RefSeq" id="WP_005624461.1">
    <property type="nucleotide sequence ID" value="NZ_CP015230.1"/>
</dbReference>
<gene>
    <name evidence="2" type="ORF">K529_009380</name>
</gene>
<dbReference type="InterPro" id="IPR052358">
    <property type="entry name" value="Aro_Compnd_Degr_Hydrolases"/>
</dbReference>
<evidence type="ECO:0000313" key="3">
    <source>
        <dbReference type="Proteomes" id="UP000013243"/>
    </source>
</evidence>
<keyword evidence="2" id="KW-0378">Hydrolase</keyword>
<proteinExistence type="predicted"/>
<dbReference type="AlphaFoldDB" id="A0A1B1A338"/>
<evidence type="ECO:0000259" key="1">
    <source>
        <dbReference type="Pfam" id="PF04909"/>
    </source>
</evidence>
<dbReference type="PANTHER" id="PTHR35563:SF2">
    <property type="entry name" value="BARREL METAL-DEPENDENT HYDROLASE, PUTATIVE (AFU_ORTHOLOGUE AFUA_1G16240)-RELATED"/>
    <property type="match status" value="1"/>
</dbReference>
<dbReference type="STRING" id="1265309.K529_009380"/>
<dbReference type="Pfam" id="PF04909">
    <property type="entry name" value="Amidohydro_2"/>
    <property type="match status" value="1"/>
</dbReference>
<sequence>MIHFDCHAHVYDQIVAHGAVRYLPTRPAPLADWRALQDSHGLAGGVIVQVSFLGTDNSQMLAALQKLPTGRFAGVAVIDIGTPDREIARLCAAGVRAIRWNLVAGATIPDLTSSAVQSLMRTLARHDMHLELQLESKRLAPLLPQLADLPLPVVIDHLGLPETTAAQEPWLNALDALPERENFYVKISAPYRGSAQGLDHIDRLLGLLAADRFVWGSDWPHTRHESHATYAGLLDDLKNRIDDCAAVRRLYQLRLDHA</sequence>
<protein>
    <submittedName>
        <fullName evidence="2">Amidohydrolase</fullName>
    </submittedName>
</protein>
<evidence type="ECO:0000313" key="2">
    <source>
        <dbReference type="EMBL" id="ANP40971.1"/>
    </source>
</evidence>
<dbReference type="Gene3D" id="3.20.20.140">
    <property type="entry name" value="Metal-dependent hydrolases"/>
    <property type="match status" value="1"/>
</dbReference>
<dbReference type="GO" id="GO:0016787">
    <property type="term" value="F:hydrolase activity"/>
    <property type="evidence" value="ECO:0007669"/>
    <property type="project" value="UniProtKB-KW"/>
</dbReference>
<dbReference type="InterPro" id="IPR032466">
    <property type="entry name" value="Metal_Hydrolase"/>
</dbReference>
<reference evidence="2 3" key="1">
    <citation type="journal article" date="2016" name="ISME J.">
        <title>Global occurrence and heterogeneity of the Roseobacter-clade species Ruegeria mobilis.</title>
        <authorList>
            <person name="Sonnenschein E."/>
            <person name="Gram L."/>
        </authorList>
    </citation>
    <scope>NUCLEOTIDE SEQUENCE [LARGE SCALE GENOMIC DNA]</scope>
    <source>
        <strain evidence="2 3">F1926</strain>
    </source>
</reference>
<dbReference type="SUPFAM" id="SSF51556">
    <property type="entry name" value="Metallo-dependent hydrolases"/>
    <property type="match status" value="1"/>
</dbReference>